<evidence type="ECO:0000256" key="1">
    <source>
        <dbReference type="SAM" id="Coils"/>
    </source>
</evidence>
<dbReference type="RefSeq" id="WP_105934681.1">
    <property type="nucleotide sequence ID" value="NZ_PVNP01000112.1"/>
</dbReference>
<sequence>MNHYEDYKARFIGYVRDLIMPPFSLVNAMLRTQEEAENKALAQYQRQMEMAQIEAEAAFTRICARHGLLQQRRVSRYQDAIEFEIEHSLNHEENNNES</sequence>
<dbReference type="AlphaFoldDB" id="A0A2S9VAP0"/>
<organism evidence="2 3">
    <name type="scientific">Alteromonas alba</name>
    <dbReference type="NCBI Taxonomy" id="2079529"/>
    <lineage>
        <taxon>Bacteria</taxon>
        <taxon>Pseudomonadati</taxon>
        <taxon>Pseudomonadota</taxon>
        <taxon>Gammaproteobacteria</taxon>
        <taxon>Alteromonadales</taxon>
        <taxon>Alteromonadaceae</taxon>
        <taxon>Alteromonas/Salinimonas group</taxon>
        <taxon>Alteromonas</taxon>
    </lineage>
</organism>
<comment type="caution">
    <text evidence="2">The sequence shown here is derived from an EMBL/GenBank/DDBJ whole genome shotgun (WGS) entry which is preliminary data.</text>
</comment>
<keyword evidence="3" id="KW-1185">Reference proteome</keyword>
<protein>
    <submittedName>
        <fullName evidence="2">Uncharacterized protein</fullName>
    </submittedName>
</protein>
<proteinExistence type="predicted"/>
<dbReference type="EMBL" id="PVNP01000112">
    <property type="protein sequence ID" value="PRO73494.1"/>
    <property type="molecule type" value="Genomic_DNA"/>
</dbReference>
<name>A0A2S9VAP0_9ALTE</name>
<accession>A0A2S9VAP0</accession>
<feature type="coiled-coil region" evidence="1">
    <location>
        <begin position="27"/>
        <end position="61"/>
    </location>
</feature>
<keyword evidence="1" id="KW-0175">Coiled coil</keyword>
<reference evidence="3" key="1">
    <citation type="journal article" date="2020" name="Int. J. Syst. Evol. Microbiol.">
        <title>Alteromonas alba sp. nov., a marine bacterium isolated from the seawater of the West Pacific Ocean.</title>
        <authorList>
            <person name="Sun C."/>
            <person name="Wu Y.-H."/>
            <person name="Xamxidin M."/>
            <person name="Cheng H."/>
            <person name="Xu X.-W."/>
        </authorList>
    </citation>
    <scope>NUCLEOTIDE SEQUENCE [LARGE SCALE GENOMIC DNA]</scope>
    <source>
        <strain evidence="3">190</strain>
    </source>
</reference>
<gene>
    <name evidence="2" type="ORF">C6Y40_11305</name>
</gene>
<evidence type="ECO:0000313" key="3">
    <source>
        <dbReference type="Proteomes" id="UP000238949"/>
    </source>
</evidence>
<evidence type="ECO:0000313" key="2">
    <source>
        <dbReference type="EMBL" id="PRO73494.1"/>
    </source>
</evidence>
<dbReference type="Proteomes" id="UP000238949">
    <property type="component" value="Unassembled WGS sequence"/>
</dbReference>